<dbReference type="Proteomes" id="UP001637996">
    <property type="component" value="Unassembled WGS sequence"/>
</dbReference>
<protein>
    <submittedName>
        <fullName evidence="2">SGNH/GDSL hydrolase family protein</fullName>
    </submittedName>
</protein>
<dbReference type="InterPro" id="IPR036514">
    <property type="entry name" value="SGNH_hydro_sf"/>
</dbReference>
<dbReference type="EMBL" id="JBGMEI010000012">
    <property type="protein sequence ID" value="MFO3666066.1"/>
    <property type="molecule type" value="Genomic_DNA"/>
</dbReference>
<dbReference type="PANTHER" id="PTHR30383">
    <property type="entry name" value="THIOESTERASE 1/PROTEASE 1/LYSOPHOSPHOLIPASE L1"/>
    <property type="match status" value="1"/>
</dbReference>
<sequence>MKIICLGDSYTEGYLVDKSYADFLKDYGHQVINLGKNGDRTSGMLDRFKGDACDIQIIFAGTNDFFDATSPDQVFENIKELLNKSKGQKNIIIIPPLMEEDESYPRYAEINEKINQLAALEKNLNETIIDARKIKPSYIDGLHMREDFHIKLAGEILNVIQKTQE</sequence>
<dbReference type="PANTHER" id="PTHR30383:SF5">
    <property type="entry name" value="SGNH HYDROLASE-TYPE ESTERASE DOMAIN-CONTAINING PROTEIN"/>
    <property type="match status" value="1"/>
</dbReference>
<dbReference type="InterPro" id="IPR013830">
    <property type="entry name" value="SGNH_hydro"/>
</dbReference>
<dbReference type="Pfam" id="PF13472">
    <property type="entry name" value="Lipase_GDSL_2"/>
    <property type="match status" value="1"/>
</dbReference>
<dbReference type="GO" id="GO:0016787">
    <property type="term" value="F:hydrolase activity"/>
    <property type="evidence" value="ECO:0007669"/>
    <property type="project" value="UniProtKB-KW"/>
</dbReference>
<accession>A0ABW9MBU4</accession>
<evidence type="ECO:0000313" key="2">
    <source>
        <dbReference type="EMBL" id="MFO3666066.1"/>
    </source>
</evidence>
<keyword evidence="3" id="KW-1185">Reference proteome</keyword>
<feature type="domain" description="SGNH hydrolase-type esterase" evidence="1">
    <location>
        <begin position="5"/>
        <end position="122"/>
    </location>
</feature>
<dbReference type="RefSeq" id="WP_410031720.1">
    <property type="nucleotide sequence ID" value="NZ_JBGMEI010000012.1"/>
</dbReference>
<organism evidence="2 3">
    <name type="scientific">Anaerococcus martiniensis</name>
    <dbReference type="NCBI Taxonomy" id="3115615"/>
    <lineage>
        <taxon>Bacteria</taxon>
        <taxon>Bacillati</taxon>
        <taxon>Bacillota</taxon>
        <taxon>Tissierellia</taxon>
        <taxon>Tissierellales</taxon>
        <taxon>Peptoniphilaceae</taxon>
        <taxon>Anaerococcus</taxon>
    </lineage>
</organism>
<dbReference type="InterPro" id="IPR051532">
    <property type="entry name" value="Ester_Hydrolysis_Enzymes"/>
</dbReference>
<dbReference type="Gene3D" id="3.40.50.1110">
    <property type="entry name" value="SGNH hydrolase"/>
    <property type="match status" value="1"/>
</dbReference>
<gene>
    <name evidence="2" type="ORF">ACCQ41_07390</name>
</gene>
<name>A0ABW9MBU4_9FIRM</name>
<evidence type="ECO:0000259" key="1">
    <source>
        <dbReference type="Pfam" id="PF13472"/>
    </source>
</evidence>
<proteinExistence type="predicted"/>
<reference evidence="2 3" key="1">
    <citation type="journal article" date="2025" name="Anaerobe">
        <title>Description of Anaerococcus kampingiae sp. nov., Anaerococcus groningensis sp. nov., Anaerococcus martiniensis sp. nov., and Anaerococcus cruorum sp. nov., isolated from human clinical specimens.</title>
        <authorList>
            <person name="Boiten K.E."/>
            <person name="Meijer J."/>
            <person name="van Wezel E.M."/>
            <person name="Veloo A.C.M."/>
        </authorList>
    </citation>
    <scope>NUCLEOTIDE SEQUENCE [LARGE SCALE GENOMIC DNA]</scope>
    <source>
        <strain evidence="2 3">ENR0831</strain>
    </source>
</reference>
<dbReference type="SUPFAM" id="SSF52266">
    <property type="entry name" value="SGNH hydrolase"/>
    <property type="match status" value="1"/>
</dbReference>
<keyword evidence="2" id="KW-0378">Hydrolase</keyword>
<evidence type="ECO:0000313" key="3">
    <source>
        <dbReference type="Proteomes" id="UP001637996"/>
    </source>
</evidence>
<comment type="caution">
    <text evidence="2">The sequence shown here is derived from an EMBL/GenBank/DDBJ whole genome shotgun (WGS) entry which is preliminary data.</text>
</comment>